<dbReference type="GO" id="GO:0006543">
    <property type="term" value="P:L-glutamine catabolic process"/>
    <property type="evidence" value="ECO:0007669"/>
    <property type="project" value="TreeGrafter"/>
</dbReference>
<dbReference type="PANTHER" id="PTHR12544">
    <property type="entry name" value="GLUTAMINASE"/>
    <property type="match status" value="1"/>
</dbReference>
<dbReference type="HAMAP" id="MF_00313">
    <property type="entry name" value="Glutaminase"/>
    <property type="match status" value="1"/>
</dbReference>
<evidence type="ECO:0000256" key="6">
    <source>
        <dbReference type="HAMAP-Rule" id="MF_00313"/>
    </source>
</evidence>
<name>A0A345D8I7_9BURK</name>
<dbReference type="OrthoDB" id="9788822at2"/>
<dbReference type="FunFam" id="3.40.710.10:FF:000005">
    <property type="entry name" value="Glutaminase"/>
    <property type="match status" value="1"/>
</dbReference>
<comment type="subunit">
    <text evidence="2 6">Homotetramer.</text>
</comment>
<accession>A0A345D8I7</accession>
<dbReference type="Gene3D" id="3.40.710.10">
    <property type="entry name" value="DD-peptidase/beta-lactamase superfamily"/>
    <property type="match status" value="1"/>
</dbReference>
<dbReference type="InterPro" id="IPR012338">
    <property type="entry name" value="Beta-lactam/transpept-like"/>
</dbReference>
<keyword evidence="4 6" id="KW-0378">Hydrolase</keyword>
<dbReference type="GO" id="GO:0006537">
    <property type="term" value="P:glutamate biosynthetic process"/>
    <property type="evidence" value="ECO:0007669"/>
    <property type="project" value="TreeGrafter"/>
</dbReference>
<feature type="binding site" evidence="6">
    <location>
        <position position="249"/>
    </location>
    <ligand>
        <name>substrate</name>
    </ligand>
</feature>
<evidence type="ECO:0000313" key="8">
    <source>
        <dbReference type="Proteomes" id="UP000252182"/>
    </source>
</evidence>
<dbReference type="GO" id="GO:0004359">
    <property type="term" value="F:glutaminase activity"/>
    <property type="evidence" value="ECO:0007669"/>
    <property type="project" value="UniProtKB-UniRule"/>
</dbReference>
<feature type="binding site" evidence="6">
    <location>
        <position position="173"/>
    </location>
    <ligand>
        <name>substrate</name>
    </ligand>
</feature>
<organism evidence="7 8">
    <name type="scientific">Ephemeroptericola cinctiostellae</name>
    <dbReference type="NCBI Taxonomy" id="2268024"/>
    <lineage>
        <taxon>Bacteria</taxon>
        <taxon>Pseudomonadati</taxon>
        <taxon>Pseudomonadota</taxon>
        <taxon>Betaproteobacteria</taxon>
        <taxon>Burkholderiales</taxon>
        <taxon>Burkholderiaceae</taxon>
        <taxon>Ephemeroptericola</taxon>
    </lineage>
</organism>
<dbReference type="NCBIfam" id="NF002132">
    <property type="entry name" value="PRK00971.1-1"/>
    <property type="match status" value="1"/>
</dbReference>
<dbReference type="PANTHER" id="PTHR12544:SF29">
    <property type="entry name" value="GLUTAMINASE"/>
    <property type="match status" value="1"/>
</dbReference>
<evidence type="ECO:0000256" key="3">
    <source>
        <dbReference type="ARBA" id="ARBA00012918"/>
    </source>
</evidence>
<comment type="catalytic activity">
    <reaction evidence="5 6">
        <text>L-glutamine + H2O = L-glutamate + NH4(+)</text>
        <dbReference type="Rhea" id="RHEA:15889"/>
        <dbReference type="ChEBI" id="CHEBI:15377"/>
        <dbReference type="ChEBI" id="CHEBI:28938"/>
        <dbReference type="ChEBI" id="CHEBI:29985"/>
        <dbReference type="ChEBI" id="CHEBI:58359"/>
        <dbReference type="EC" id="3.5.1.2"/>
    </reaction>
</comment>
<evidence type="ECO:0000256" key="5">
    <source>
        <dbReference type="ARBA" id="ARBA00049534"/>
    </source>
</evidence>
<dbReference type="Proteomes" id="UP000252182">
    <property type="component" value="Chromosome"/>
</dbReference>
<gene>
    <name evidence="6 7" type="primary">glsA</name>
    <name evidence="7" type="ORF">DTO96_100385</name>
</gene>
<sequence>MQKSHSTDHTDYRNTLDRIFNDISHQPLQGHAADYIPELAKVNPSQFGISLCHSSGEVYNVGDAQTKFSIQSIVKVFSLALAYRLKGEALWQRLGVEPSGGAFNSLALLEFEQGIPRNPFINAGALVIADILVSHWVNPKYTLLAFVRQLANTPSIDFNLSVAASEAMHGHRNAALVQLMKSFGNIHNDPRDVLDMYFHICSIEMTCQELAQAFLVFAHGGQHPITGETMLSLSQTKRMNALMQTCGFYDESGDYSFRVGLPGKSGVGGGVAAVHPGHYSVAVWSPPLNAKGNSARGIAALEQLTTQTGVSIF</sequence>
<dbReference type="InterPro" id="IPR015868">
    <property type="entry name" value="Glutaminase"/>
</dbReference>
<feature type="binding site" evidence="6">
    <location>
        <position position="197"/>
    </location>
    <ligand>
        <name>substrate</name>
    </ligand>
</feature>
<dbReference type="AlphaFoldDB" id="A0A345D8I7"/>
<dbReference type="EC" id="3.5.1.2" evidence="3 6"/>
<evidence type="ECO:0000256" key="2">
    <source>
        <dbReference type="ARBA" id="ARBA00011881"/>
    </source>
</evidence>
<evidence type="ECO:0000256" key="4">
    <source>
        <dbReference type="ARBA" id="ARBA00022801"/>
    </source>
</evidence>
<dbReference type="Pfam" id="PF04960">
    <property type="entry name" value="Glutaminase"/>
    <property type="match status" value="1"/>
</dbReference>
<evidence type="ECO:0000313" key="7">
    <source>
        <dbReference type="EMBL" id="AXF84675.1"/>
    </source>
</evidence>
<dbReference type="SUPFAM" id="SSF56601">
    <property type="entry name" value="beta-lactamase/transpeptidase-like"/>
    <property type="match status" value="1"/>
</dbReference>
<reference evidence="8" key="1">
    <citation type="submission" date="2018-07" db="EMBL/GenBank/DDBJ databases">
        <authorList>
            <person name="Kim H."/>
        </authorList>
    </citation>
    <scope>NUCLEOTIDE SEQUENCE [LARGE SCALE GENOMIC DNA]</scope>
    <source>
        <strain evidence="8">F02</strain>
    </source>
</reference>
<dbReference type="KEGG" id="hyf:DTO96_100385"/>
<dbReference type="NCBIfam" id="NF002133">
    <property type="entry name" value="PRK00971.1-2"/>
    <property type="match status" value="1"/>
</dbReference>
<proteinExistence type="inferred from homology"/>
<feature type="binding site" evidence="6">
    <location>
        <position position="166"/>
    </location>
    <ligand>
        <name>substrate</name>
    </ligand>
</feature>
<dbReference type="EMBL" id="CP031124">
    <property type="protein sequence ID" value="AXF84675.1"/>
    <property type="molecule type" value="Genomic_DNA"/>
</dbReference>
<comment type="similarity">
    <text evidence="1 6">Belongs to the glutaminase family.</text>
</comment>
<dbReference type="NCBIfam" id="TIGR03814">
    <property type="entry name" value="Gln_ase"/>
    <property type="match status" value="1"/>
</dbReference>
<feature type="binding site" evidence="6">
    <location>
        <position position="122"/>
    </location>
    <ligand>
        <name>substrate</name>
    </ligand>
</feature>
<dbReference type="RefSeq" id="WP_114561949.1">
    <property type="nucleotide sequence ID" value="NZ_CP031124.1"/>
</dbReference>
<feature type="binding site" evidence="6">
    <location>
        <position position="267"/>
    </location>
    <ligand>
        <name>substrate</name>
    </ligand>
</feature>
<evidence type="ECO:0000256" key="1">
    <source>
        <dbReference type="ARBA" id="ARBA00011076"/>
    </source>
</evidence>
<feature type="binding site" evidence="6">
    <location>
        <position position="72"/>
    </location>
    <ligand>
        <name>substrate</name>
    </ligand>
</feature>
<keyword evidence="8" id="KW-1185">Reference proteome</keyword>
<protein>
    <recommendedName>
        <fullName evidence="3 6">Glutaminase</fullName>
        <ecNumber evidence="3 6">3.5.1.2</ecNumber>
    </recommendedName>
</protein>
<keyword evidence="6" id="KW-0007">Acetylation</keyword>